<organism evidence="3 4">
    <name type="scientific">Pedobacter hiemivivus</name>
    <dbReference type="NCBI Taxonomy" id="2530454"/>
    <lineage>
        <taxon>Bacteria</taxon>
        <taxon>Pseudomonadati</taxon>
        <taxon>Bacteroidota</taxon>
        <taxon>Sphingobacteriia</taxon>
        <taxon>Sphingobacteriales</taxon>
        <taxon>Sphingobacteriaceae</taxon>
        <taxon>Pedobacter</taxon>
    </lineage>
</organism>
<evidence type="ECO:0000259" key="2">
    <source>
        <dbReference type="Pfam" id="PF21231"/>
    </source>
</evidence>
<gene>
    <name evidence="3" type="ORF">EZ444_01435</name>
</gene>
<dbReference type="EC" id="5.1.3.32" evidence="3"/>
<feature type="signal peptide" evidence="1">
    <location>
        <begin position="1"/>
        <end position="24"/>
    </location>
</feature>
<evidence type="ECO:0000313" key="4">
    <source>
        <dbReference type="Proteomes" id="UP000291117"/>
    </source>
</evidence>
<dbReference type="InterPro" id="IPR008000">
    <property type="entry name" value="Rham/fucose_mutarotase"/>
</dbReference>
<dbReference type="EMBL" id="SJSM01000001">
    <property type="protein sequence ID" value="TCC99369.1"/>
    <property type="molecule type" value="Genomic_DNA"/>
</dbReference>
<sequence length="847" mass="95127">MINFKPSWLVLLVGLLLGNLSSKAADIYVSLKGSDRNEGTKIAPVASLLNALRKARELRRLKDPSIKNGINIFIEKGVYYLTESVILRPEDSGTAESPTVITSLDEDQAVLSGGLPISGWKKVVNNASGLPNAAKGKIWVSDVSSLGNSVLEFRQLWIDGKKAVRARDWNGEQMGRILSWNFPAKTCKIPFLPGKDAAGLAQIKGIEMVIQQWWAIANLRVKSIQVNAAEAELSFMEPERRVQSEHPWPAPWISTKTGNSPYYLTNAIQFLDEPGEWYEDLKNGKVYYWPRAGENMNTAKVVVPNLETLVRIEGTIDNPVAYVSFKGVSFQHAGWLRPSRFGHVPHQAGMYMLDAYKLKIPGTPDKKGLENQAWVGRPAAAVEVSYAQHTGFEGCRFEHHASTGLDYKRGTHDNKIKGNLFKDIGGSAILVGVFSDEATEVHLPYNPTDQREICTNESITNNLITDATNEDWGCVGIGAGYVRGINIAHNEIGDVAYSGISMGWGWTKSSNAMRDNTIHANKIHHYGKYLYDVAGIYTLSAQPGSVITNNYIDSIYKAPYPHDPEHWFYLYTDEGSSYFTVKNNWTPAEKYLQNANGPDNVWLGNGPKVNDSVKVKAGLEFDYRYLLNSRSVNNNNQSLNSIESGNGNEIVIEVVLPSSAELSKPLMVEICREKGISASAIYQWNNRLLVYATTNEAEALMRQFQQRIKGAEVRLYKDVFYKFDRKKHCGQEPVKEWDNIILSTNLVKDEAMQKEYLNYHATQFEKWPEVAKGFCNADFQQLRIFKNGRQLMLVISIPKGASLDELNPKTTLNNPRVDQWNALMKKYQEGISGTRPDEVWVFFEREK</sequence>
<comment type="caution">
    <text evidence="3">The sequence shown here is derived from an EMBL/GenBank/DDBJ whole genome shotgun (WGS) entry which is preliminary data.</text>
</comment>
<dbReference type="InterPro" id="IPR012334">
    <property type="entry name" value="Pectin_lyas_fold"/>
</dbReference>
<accession>A0A4R0NFT2</accession>
<feature type="chain" id="PRO_5020750749" evidence="1">
    <location>
        <begin position="25"/>
        <end position="847"/>
    </location>
</feature>
<proteinExistence type="predicted"/>
<dbReference type="Proteomes" id="UP000291117">
    <property type="component" value="Unassembled WGS sequence"/>
</dbReference>
<dbReference type="Pfam" id="PF21231">
    <property type="entry name" value="GH141_M"/>
    <property type="match status" value="1"/>
</dbReference>
<keyword evidence="4" id="KW-1185">Reference proteome</keyword>
<evidence type="ECO:0000256" key="1">
    <source>
        <dbReference type="SAM" id="SignalP"/>
    </source>
</evidence>
<dbReference type="Gene3D" id="3.30.70.100">
    <property type="match status" value="1"/>
</dbReference>
<name>A0A4R0NFT2_9SPHI</name>
<dbReference type="InterPro" id="IPR048482">
    <property type="entry name" value="GH141_ins"/>
</dbReference>
<feature type="domain" description="GH141-like insertion" evidence="2">
    <location>
        <begin position="136"/>
        <end position="291"/>
    </location>
</feature>
<reference evidence="3 4" key="1">
    <citation type="submission" date="2019-02" db="EMBL/GenBank/DDBJ databases">
        <title>Pedobacter sp. RP-3-8 sp. nov., isolated from Arctic soil.</title>
        <authorList>
            <person name="Dahal R.H."/>
        </authorList>
    </citation>
    <scope>NUCLEOTIDE SEQUENCE [LARGE SCALE GENOMIC DNA]</scope>
    <source>
        <strain evidence="3 4">RP-3-8</strain>
    </source>
</reference>
<dbReference type="PANTHER" id="PTHR36453">
    <property type="entry name" value="SECRETED PROTEIN-RELATED"/>
    <property type="match status" value="1"/>
</dbReference>
<dbReference type="SUPFAM" id="SSF54909">
    <property type="entry name" value="Dimeric alpha+beta barrel"/>
    <property type="match status" value="1"/>
</dbReference>
<dbReference type="InterPro" id="IPR011050">
    <property type="entry name" value="Pectin_lyase_fold/virulence"/>
</dbReference>
<dbReference type="PANTHER" id="PTHR36453:SF1">
    <property type="entry name" value="RIGHT HANDED BETA HELIX DOMAIN-CONTAINING PROTEIN"/>
    <property type="match status" value="1"/>
</dbReference>
<dbReference type="InterPro" id="IPR011008">
    <property type="entry name" value="Dimeric_a/b-barrel"/>
</dbReference>
<dbReference type="Gene3D" id="2.160.20.10">
    <property type="entry name" value="Single-stranded right-handed beta-helix, Pectin lyase-like"/>
    <property type="match status" value="2"/>
</dbReference>
<keyword evidence="1" id="KW-0732">Signal</keyword>
<dbReference type="SUPFAM" id="SSF51126">
    <property type="entry name" value="Pectin lyase-like"/>
    <property type="match status" value="1"/>
</dbReference>
<dbReference type="OrthoDB" id="9808066at2"/>
<dbReference type="AlphaFoldDB" id="A0A4R0NFT2"/>
<protein>
    <submittedName>
        <fullName evidence="3">L-rhamnose mutarotase</fullName>
        <ecNumber evidence="3">5.1.3.32</ecNumber>
    </submittedName>
</protein>
<dbReference type="Pfam" id="PF05336">
    <property type="entry name" value="rhaM"/>
    <property type="match status" value="1"/>
</dbReference>
<keyword evidence="3" id="KW-0413">Isomerase</keyword>
<dbReference type="GO" id="GO:0062192">
    <property type="term" value="F:L-rhamnose mutarotase activity"/>
    <property type="evidence" value="ECO:0007669"/>
    <property type="project" value="UniProtKB-EC"/>
</dbReference>
<dbReference type="RefSeq" id="WP_131606503.1">
    <property type="nucleotide sequence ID" value="NZ_SJSM01000001.1"/>
</dbReference>
<evidence type="ECO:0000313" key="3">
    <source>
        <dbReference type="EMBL" id="TCC99369.1"/>
    </source>
</evidence>